<accession>Q97HT1</accession>
<dbReference type="Proteomes" id="UP000000814">
    <property type="component" value="Chromosome"/>
</dbReference>
<keyword evidence="2" id="KW-1185">Reference proteome</keyword>
<dbReference type="GeneID" id="44998416"/>
<dbReference type="PIR" id="F97137">
    <property type="entry name" value="F97137"/>
</dbReference>
<dbReference type="RefSeq" id="WP_010965230.1">
    <property type="nucleotide sequence ID" value="NC_003030.1"/>
</dbReference>
<dbReference type="KEGG" id="cac:CA_C1927"/>
<proteinExistence type="predicted"/>
<protein>
    <submittedName>
        <fullName evidence="1">Uncharacterized protein</fullName>
    </submittedName>
</protein>
<dbReference type="HOGENOM" id="CLU_157106_0_0_9"/>
<organism evidence="1 2">
    <name type="scientific">Clostridium acetobutylicum (strain ATCC 824 / DSM 792 / JCM 1419 / IAM 19013 / LMG 5710 / NBRC 13948 / NRRL B-527 / VKM B-1787 / 2291 / W)</name>
    <dbReference type="NCBI Taxonomy" id="272562"/>
    <lineage>
        <taxon>Bacteria</taxon>
        <taxon>Bacillati</taxon>
        <taxon>Bacillota</taxon>
        <taxon>Clostridia</taxon>
        <taxon>Eubacteriales</taxon>
        <taxon>Clostridiaceae</taxon>
        <taxon>Clostridium</taxon>
    </lineage>
</organism>
<reference evidence="1 2" key="1">
    <citation type="journal article" date="2001" name="J. Bacteriol.">
        <title>Genome sequence and comparative analysis of the solvent-producing bacterium Clostridium acetobutylicum.</title>
        <authorList>
            <person name="Nolling J."/>
            <person name="Breton G."/>
            <person name="Omelchenko M.V."/>
            <person name="Makarova K.S."/>
            <person name="Zeng Q."/>
            <person name="Gibson R."/>
            <person name="Lee H.M."/>
            <person name="Dubois J."/>
            <person name="Qiu D."/>
            <person name="Hitti J."/>
            <person name="Wolf Y.I."/>
            <person name="Tatusov R.L."/>
            <person name="Sabathe F."/>
            <person name="Doucette-Stamm L."/>
            <person name="Soucaille P."/>
            <person name="Daly M.J."/>
            <person name="Bennett G.N."/>
            <person name="Koonin E.V."/>
            <person name="Smith D.R."/>
        </authorList>
    </citation>
    <scope>NUCLEOTIDE SEQUENCE [LARGE SCALE GENOMIC DNA]</scope>
    <source>
        <strain evidence="2">ATCC 824 / DSM 792 / JCM 1419 / LMG 5710 / VKM B-1787</strain>
    </source>
</reference>
<gene>
    <name evidence="1" type="ordered locus">CA_C1927</name>
</gene>
<sequence length="125" mass="14671">MCKEIHFCQVCGKAYGIEKHHVVFRSQASYMVKIKQNLIYLCTEHHKGNNGPHKNRKIDLGYKKALQSKYYEMLPKSHYTVEKLAEVLECSIPQAAHICKVIKLEKEGYSKEQIVFRMMGEKFYE</sequence>
<dbReference type="PATRIC" id="fig|272562.8.peg.2130"/>
<dbReference type="STRING" id="272562.CA_C1927"/>
<evidence type="ECO:0000313" key="2">
    <source>
        <dbReference type="Proteomes" id="UP000000814"/>
    </source>
</evidence>
<name>Q97HT1_CLOAB</name>
<dbReference type="eggNOG" id="COG1403">
    <property type="taxonomic scope" value="Bacteria"/>
</dbReference>
<evidence type="ECO:0000313" key="1">
    <source>
        <dbReference type="EMBL" id="AAK79889.1"/>
    </source>
</evidence>
<dbReference type="OrthoDB" id="1936077at2"/>
<dbReference type="EMBL" id="AE001437">
    <property type="protein sequence ID" value="AAK79889.1"/>
    <property type="molecule type" value="Genomic_DNA"/>
</dbReference>
<dbReference type="AlphaFoldDB" id="Q97HT1"/>